<dbReference type="Proteomes" id="UP001597237">
    <property type="component" value="Unassembled WGS sequence"/>
</dbReference>
<dbReference type="InterPro" id="IPR004045">
    <property type="entry name" value="Glutathione_S-Trfase_N"/>
</dbReference>
<organism evidence="2 3">
    <name type="scientific">Phenylobacterium terrae</name>
    <dbReference type="NCBI Taxonomy" id="2665495"/>
    <lineage>
        <taxon>Bacteria</taxon>
        <taxon>Pseudomonadati</taxon>
        <taxon>Pseudomonadota</taxon>
        <taxon>Alphaproteobacteria</taxon>
        <taxon>Caulobacterales</taxon>
        <taxon>Caulobacteraceae</taxon>
        <taxon>Phenylobacterium</taxon>
    </lineage>
</organism>
<dbReference type="EMBL" id="JBHUEY010000012">
    <property type="protein sequence ID" value="MFD1785921.1"/>
    <property type="molecule type" value="Genomic_DNA"/>
</dbReference>
<dbReference type="Gene3D" id="1.20.1050.10">
    <property type="match status" value="1"/>
</dbReference>
<dbReference type="SUPFAM" id="SSF52833">
    <property type="entry name" value="Thioredoxin-like"/>
    <property type="match status" value="1"/>
</dbReference>
<dbReference type="Pfam" id="PF13410">
    <property type="entry name" value="GST_C_2"/>
    <property type="match status" value="1"/>
</dbReference>
<protein>
    <submittedName>
        <fullName evidence="2">Glutathione S-transferase family protein</fullName>
    </submittedName>
</protein>
<dbReference type="RefSeq" id="WP_377283497.1">
    <property type="nucleotide sequence ID" value="NZ_JBHRSI010000009.1"/>
</dbReference>
<name>A0ABW4N7I3_9CAUL</name>
<reference evidence="3" key="1">
    <citation type="journal article" date="2019" name="Int. J. Syst. Evol. Microbiol.">
        <title>The Global Catalogue of Microorganisms (GCM) 10K type strain sequencing project: providing services to taxonomists for standard genome sequencing and annotation.</title>
        <authorList>
            <consortium name="The Broad Institute Genomics Platform"/>
            <consortium name="The Broad Institute Genome Sequencing Center for Infectious Disease"/>
            <person name="Wu L."/>
            <person name="Ma J."/>
        </authorList>
    </citation>
    <scope>NUCLEOTIDE SEQUENCE [LARGE SCALE GENOMIC DNA]</scope>
    <source>
        <strain evidence="3">DFY28</strain>
    </source>
</reference>
<dbReference type="Gene3D" id="3.40.30.10">
    <property type="entry name" value="Glutaredoxin"/>
    <property type="match status" value="1"/>
</dbReference>
<comment type="caution">
    <text evidence="2">The sequence shown here is derived from an EMBL/GenBank/DDBJ whole genome shotgun (WGS) entry which is preliminary data.</text>
</comment>
<evidence type="ECO:0000313" key="3">
    <source>
        <dbReference type="Proteomes" id="UP001597237"/>
    </source>
</evidence>
<proteinExistence type="predicted"/>
<dbReference type="SUPFAM" id="SSF47616">
    <property type="entry name" value="GST C-terminal domain-like"/>
    <property type="match status" value="1"/>
</dbReference>
<accession>A0ABW4N7I3</accession>
<dbReference type="Pfam" id="PF13417">
    <property type="entry name" value="GST_N_3"/>
    <property type="match status" value="1"/>
</dbReference>
<dbReference type="InterPro" id="IPR036249">
    <property type="entry name" value="Thioredoxin-like_sf"/>
</dbReference>
<evidence type="ECO:0000259" key="1">
    <source>
        <dbReference type="Pfam" id="PF13417"/>
    </source>
</evidence>
<feature type="domain" description="GST N-terminal" evidence="1">
    <location>
        <begin position="7"/>
        <end position="77"/>
    </location>
</feature>
<gene>
    <name evidence="2" type="ORF">ACFSC0_21185</name>
</gene>
<keyword evidence="3" id="KW-1185">Reference proteome</keyword>
<sequence length="372" mass="41373">MSEPYILYGAPHSLYTGKSRAYLRKQGVRYVEKSPGEPAYRNEVMPRIGRSIIPVLVCPDGTIVQDSVDILDHFEANGAPVSARPPGPRQLIAAHVLEIYGSVGMTRHAMHYRWSYADQQLTFLKDAFAGRGDPQAAAAVMGRMASYLPALGVTPDTIPAIEESYLRLLDILQAHFADHPYLFGGQPSLGDYGMLGPLFAHLGRDPVPEAIMKARAPKVYRWVERMNAPDADIPEYRGYPAGYLADDEIPQTLRPLLAHAAEELFPELTDKLAFLARHVAEQGCRPGEPVSAKPHQRMIGRVATSFRRVPFESGAAPYTMYLWQRITDDYAAMDAAAKASVRELLADCGLLPFLEAERPFRVERRDNIEVWG</sequence>
<dbReference type="InterPro" id="IPR036282">
    <property type="entry name" value="Glutathione-S-Trfase_C_sf"/>
</dbReference>
<evidence type="ECO:0000313" key="2">
    <source>
        <dbReference type="EMBL" id="MFD1785921.1"/>
    </source>
</evidence>